<dbReference type="PANTHER" id="PTHR10666">
    <property type="entry name" value="UBIQUITIN"/>
    <property type="match status" value="1"/>
</dbReference>
<dbReference type="InterPro" id="IPR000626">
    <property type="entry name" value="Ubiquitin-like_dom"/>
</dbReference>
<dbReference type="PRINTS" id="PR00348">
    <property type="entry name" value="UBIQUITIN"/>
</dbReference>
<accession>A0A0M3JZV2</accession>
<reference evidence="2 3" key="2">
    <citation type="submission" date="2018-11" db="EMBL/GenBank/DDBJ databases">
        <authorList>
            <consortium name="Pathogen Informatics"/>
        </authorList>
    </citation>
    <scope>NUCLEOTIDE SEQUENCE [LARGE SCALE GENOMIC DNA]</scope>
</reference>
<dbReference type="SMART" id="SM00213">
    <property type="entry name" value="UBQ"/>
    <property type="match status" value="1"/>
</dbReference>
<proteinExistence type="predicted"/>
<dbReference type="AlphaFoldDB" id="A0A0M3JZV2"/>
<organism evidence="4">
    <name type="scientific">Anisakis simplex</name>
    <name type="common">Herring worm</name>
    <dbReference type="NCBI Taxonomy" id="6269"/>
    <lineage>
        <taxon>Eukaryota</taxon>
        <taxon>Metazoa</taxon>
        <taxon>Ecdysozoa</taxon>
        <taxon>Nematoda</taxon>
        <taxon>Chromadorea</taxon>
        <taxon>Rhabditida</taxon>
        <taxon>Spirurina</taxon>
        <taxon>Ascaridomorpha</taxon>
        <taxon>Ascaridoidea</taxon>
        <taxon>Anisakidae</taxon>
        <taxon>Anisakis</taxon>
        <taxon>Anisakis simplex complex</taxon>
    </lineage>
</organism>
<evidence type="ECO:0000313" key="2">
    <source>
        <dbReference type="EMBL" id="VDK49844.1"/>
    </source>
</evidence>
<reference evidence="4" key="1">
    <citation type="submission" date="2017-02" db="UniProtKB">
        <authorList>
            <consortium name="WormBaseParasite"/>
        </authorList>
    </citation>
    <scope>IDENTIFICATION</scope>
</reference>
<dbReference type="Proteomes" id="UP000267096">
    <property type="component" value="Unassembled WGS sequence"/>
</dbReference>
<evidence type="ECO:0000259" key="1">
    <source>
        <dbReference type="PROSITE" id="PS50053"/>
    </source>
</evidence>
<dbReference type="WBParaSite" id="ASIM_0001406201-mRNA-1">
    <property type="protein sequence ID" value="ASIM_0001406201-mRNA-1"/>
    <property type="gene ID" value="ASIM_0001406201"/>
</dbReference>
<dbReference type="PROSITE" id="PS50053">
    <property type="entry name" value="UBIQUITIN_2"/>
    <property type="match status" value="1"/>
</dbReference>
<dbReference type="EMBL" id="UYRR01031408">
    <property type="protein sequence ID" value="VDK49844.1"/>
    <property type="molecule type" value="Genomic_DNA"/>
</dbReference>
<keyword evidence="3" id="KW-1185">Reference proteome</keyword>
<evidence type="ECO:0000313" key="3">
    <source>
        <dbReference type="Proteomes" id="UP000267096"/>
    </source>
</evidence>
<protein>
    <submittedName>
        <fullName evidence="4">Ubiquitin-like domain-containing protein</fullName>
    </submittedName>
</protein>
<dbReference type="SUPFAM" id="SSF54236">
    <property type="entry name" value="Ubiquitin-like"/>
    <property type="match status" value="1"/>
</dbReference>
<dbReference type="Pfam" id="PF00240">
    <property type="entry name" value="ubiquitin"/>
    <property type="match status" value="1"/>
</dbReference>
<dbReference type="InterPro" id="IPR029071">
    <property type="entry name" value="Ubiquitin-like_domsf"/>
</dbReference>
<sequence length="91" mass="10530">MMPWKLKVLVFNKMREYAGHKIEVTVSSKDTIATIKEKILEKTEIPIANQHIIFGVEALKDHETLKSRNIKDGYTIYLTPTYLELSELPNL</sequence>
<evidence type="ECO:0000313" key="4">
    <source>
        <dbReference type="WBParaSite" id="ASIM_0001406201-mRNA-1"/>
    </source>
</evidence>
<feature type="domain" description="Ubiquitin-like" evidence="1">
    <location>
        <begin position="6"/>
        <end position="78"/>
    </location>
</feature>
<dbReference type="Gene3D" id="3.10.20.90">
    <property type="entry name" value="Phosphatidylinositol 3-kinase Catalytic Subunit, Chain A, domain 1"/>
    <property type="match status" value="1"/>
</dbReference>
<dbReference type="InterPro" id="IPR050158">
    <property type="entry name" value="Ubiquitin_ubiquitin-like"/>
</dbReference>
<dbReference type="OrthoDB" id="267397at2759"/>
<name>A0A0M3JZV2_ANISI</name>
<dbReference type="InterPro" id="IPR019956">
    <property type="entry name" value="Ubiquitin_dom"/>
</dbReference>
<gene>
    <name evidence="2" type="ORF">ASIM_LOCUS13490</name>
</gene>